<proteinExistence type="predicted"/>
<name>A0A6C0E3Q3_9ZZZZ</name>
<evidence type="ECO:0000313" key="1">
    <source>
        <dbReference type="EMBL" id="QHT23807.1"/>
    </source>
</evidence>
<organism evidence="1">
    <name type="scientific">viral metagenome</name>
    <dbReference type="NCBI Taxonomy" id="1070528"/>
    <lineage>
        <taxon>unclassified sequences</taxon>
        <taxon>metagenomes</taxon>
        <taxon>organismal metagenomes</taxon>
    </lineage>
</organism>
<dbReference type="EMBL" id="MN739735">
    <property type="protein sequence ID" value="QHT23807.1"/>
    <property type="molecule type" value="Genomic_DNA"/>
</dbReference>
<reference evidence="1" key="1">
    <citation type="journal article" date="2020" name="Nature">
        <title>Giant virus diversity and host interactions through global metagenomics.</title>
        <authorList>
            <person name="Schulz F."/>
            <person name="Roux S."/>
            <person name="Paez-Espino D."/>
            <person name="Jungbluth S."/>
            <person name="Walsh D.A."/>
            <person name="Denef V.J."/>
            <person name="McMahon K.D."/>
            <person name="Konstantinidis K.T."/>
            <person name="Eloe-Fadrosh E.A."/>
            <person name="Kyrpides N.C."/>
            <person name="Woyke T."/>
        </authorList>
    </citation>
    <scope>NUCLEOTIDE SEQUENCE</scope>
    <source>
        <strain evidence="1">GVMAG-M-3300023179-132</strain>
    </source>
</reference>
<accession>A0A6C0E3Q3</accession>
<dbReference type="AlphaFoldDB" id="A0A6C0E3Q3"/>
<sequence>MELIEVPEEAQVEECIELKNIQYKTMLLNGKPIKETKSASDLTNLEEFLENEKNNNQSEPWCKLNKTMKLKKLIEYVRIYKEKNMLDDEEESAMELFFRECLEKKKLYRVKDVSYNKETGVILDIPSLVYAKGKKHFTLKNNDKRASTLNSLTPKKMISKDRSSKHEL</sequence>
<protein>
    <submittedName>
        <fullName evidence="1">Uncharacterized protein</fullName>
    </submittedName>
</protein>